<dbReference type="PROSITE" id="PS51257">
    <property type="entry name" value="PROKAR_LIPOPROTEIN"/>
    <property type="match status" value="1"/>
</dbReference>
<dbReference type="Gene3D" id="3.20.20.300">
    <property type="entry name" value="Glycoside hydrolase, family 3, N-terminal domain"/>
    <property type="match status" value="1"/>
</dbReference>
<dbReference type="InterPro" id="IPR050226">
    <property type="entry name" value="NagZ_Beta-hexosaminidase"/>
</dbReference>
<keyword evidence="11" id="KW-1185">Reference proteome</keyword>
<dbReference type="GO" id="GO:0005975">
    <property type="term" value="P:carbohydrate metabolic process"/>
    <property type="evidence" value="ECO:0007669"/>
    <property type="project" value="InterPro"/>
</dbReference>
<keyword evidence="4 10" id="KW-0378">Hydrolase</keyword>
<evidence type="ECO:0000256" key="6">
    <source>
        <dbReference type="SAM" id="SignalP"/>
    </source>
</evidence>
<feature type="domain" description="Glycoside hydrolase family 3 N-terminal" evidence="8">
    <location>
        <begin position="75"/>
        <end position="405"/>
    </location>
</feature>
<dbReference type="EMBL" id="CP130613">
    <property type="protein sequence ID" value="WKW15481.1"/>
    <property type="molecule type" value="Genomic_DNA"/>
</dbReference>
<dbReference type="PANTHER" id="PTHR30480:SF13">
    <property type="entry name" value="BETA-HEXOSAMINIDASE"/>
    <property type="match status" value="1"/>
</dbReference>
<protein>
    <recommendedName>
        <fullName evidence="3">beta-N-acetylhexosaminidase</fullName>
        <ecNumber evidence="3">3.2.1.52</ecNumber>
    </recommendedName>
</protein>
<keyword evidence="5" id="KW-0326">Glycosidase</keyword>
<evidence type="ECO:0000256" key="3">
    <source>
        <dbReference type="ARBA" id="ARBA00012663"/>
    </source>
</evidence>
<dbReference type="Gene3D" id="3.40.50.1700">
    <property type="entry name" value="Glycoside hydrolase family 3 C-terminal domain"/>
    <property type="match status" value="1"/>
</dbReference>
<evidence type="ECO:0000259" key="8">
    <source>
        <dbReference type="Pfam" id="PF00933"/>
    </source>
</evidence>
<dbReference type="Pfam" id="PF00933">
    <property type="entry name" value="Glyco_hydro_3"/>
    <property type="match status" value="1"/>
</dbReference>
<dbReference type="SUPFAM" id="SSF56601">
    <property type="entry name" value="beta-lactamase/transpeptidase-like"/>
    <property type="match status" value="1"/>
</dbReference>
<accession>A0AA49JVB2</accession>
<dbReference type="EMBL" id="CP130612">
    <property type="protein sequence ID" value="WKW12574.1"/>
    <property type="molecule type" value="Genomic_DNA"/>
</dbReference>
<evidence type="ECO:0000256" key="5">
    <source>
        <dbReference type="ARBA" id="ARBA00023295"/>
    </source>
</evidence>
<organism evidence="10 11">
    <name type="scientific">Pseudogemmatithrix spongiicola</name>
    <dbReference type="NCBI Taxonomy" id="3062599"/>
    <lineage>
        <taxon>Bacteria</taxon>
        <taxon>Pseudomonadati</taxon>
        <taxon>Gemmatimonadota</taxon>
        <taxon>Gemmatimonadia</taxon>
        <taxon>Gemmatimonadales</taxon>
        <taxon>Gemmatimonadaceae</taxon>
        <taxon>Pseudogemmatithrix</taxon>
    </lineage>
</organism>
<reference evidence="10" key="1">
    <citation type="submission" date="2023-07" db="EMBL/GenBank/DDBJ databases">
        <authorList>
            <person name="Haufschild T."/>
            <person name="Kallscheuer N."/>
            <person name="Hammer J."/>
            <person name="Kohn T."/>
            <person name="Kabuu M."/>
            <person name="Jogler M."/>
            <person name="Wohfarth N."/>
            <person name="Heuer A."/>
            <person name="Rohde M."/>
            <person name="van Teeseling M.C.F."/>
            <person name="Jogler C."/>
        </authorList>
    </citation>
    <scope>NUCLEOTIDE SEQUENCE</scope>
    <source>
        <strain evidence="9">Strain 138</strain>
        <strain evidence="10">Strain 318</strain>
    </source>
</reference>
<evidence type="ECO:0000313" key="9">
    <source>
        <dbReference type="EMBL" id="WKW12574.1"/>
    </source>
</evidence>
<feature type="chain" id="PRO_5041207805" description="beta-N-acetylhexosaminidase" evidence="6">
    <location>
        <begin position="24"/>
        <end position="981"/>
    </location>
</feature>
<dbReference type="InterPro" id="IPR012338">
    <property type="entry name" value="Beta-lactam/transpept-like"/>
</dbReference>
<gene>
    <name evidence="9" type="ORF">Strain138_001870</name>
    <name evidence="10" type="ORF">Strain318_001869</name>
</gene>
<dbReference type="Proteomes" id="UP001229955">
    <property type="component" value="Chromosome"/>
</dbReference>
<dbReference type="GO" id="GO:0004563">
    <property type="term" value="F:beta-N-acetylhexosaminidase activity"/>
    <property type="evidence" value="ECO:0007669"/>
    <property type="project" value="UniProtKB-EC"/>
</dbReference>
<evidence type="ECO:0000313" key="11">
    <source>
        <dbReference type="Proteomes" id="UP001229955"/>
    </source>
</evidence>
<dbReference type="EC" id="3.2.1.52" evidence="3"/>
<name>A0AA49K0L2_9BACT</name>
<dbReference type="KEGG" id="pspc:Strain318_001869"/>
<evidence type="ECO:0000259" key="7">
    <source>
        <dbReference type="Pfam" id="PF00144"/>
    </source>
</evidence>
<proteinExistence type="inferred from homology"/>
<dbReference type="AlphaFoldDB" id="A0AA49K0L2"/>
<dbReference type="InterPro" id="IPR036962">
    <property type="entry name" value="Glyco_hydro_3_N_sf"/>
</dbReference>
<evidence type="ECO:0000256" key="2">
    <source>
        <dbReference type="ARBA" id="ARBA00005336"/>
    </source>
</evidence>
<sequence length="981" mass="104728">MRHPRLRAALLGLVLVSCAPVSAPAPAPTVVDRVTVPDVEPVEVPWSVQTLPPSLHDPLPEAAQQWIDTTIAGLTLRERVAQMVMIWVLGDYTSTSDSSFILAVERIRRDKVGGVVMSLGSPIEVAEKVNALQRRAEIPLLVSSDVEPGLGRLEGGVFSPGTLAAGSATVLPSNMAIGATRRIEHAREAGRITGEESRAVGIHLAFAPTVDVNNNPANPVINVRSFGEDPLLVSAMGTAFVEGMQESGVAATVKHFPGHGDTDTDSHNALPVVTASPERLYALELVPFRAAIDAGVAAVMSAHIALPAVTNDRTPATLAPEIMTGLLRDSLGFRGLVVTDAMDMRGVGQGYDNATSAVRAVQAGTDILLMPPDVPLAIDAVVAAVEAGTITRERIDASVRRILELKLRTGAIQRPLVSLDSLREVVGRREHREKALEIAADAITLLRDTLAELPLAANRPALVLTYAGENDVLAGRPFVAELRAAIPVTRSVRITPATPRARLDSLLTANGAGEQLVVATFVRTIEGEGRFAIAEPVAKWIDSVAAQRAVHVVAFSSPYVLREIPRVSGFVAAYGRGEAMERAAARAITGRSPMRGVPPTSLPGFFAAGVPYRRPLPAWAAAVTDSVRRVLEQGFRDSVFPGAIAVIGTRTQLVSEVTVGRIDWPDSAAAPDAHTIWDIASLTKVVGMTTAMMQQVERRAIELDAPVQRYLPEFTGPGKAAVTVRHLLTHTSGLPAHRTLWTETETAEEARRLVLATPLDTLPGTRYVYSDLGAMIAGWILERVTGQSLDLYLQAQVFGPLGMVDTRYHPRVEDVARIAPTEVDPWRGRHLRGEVHDENAFRLGGVSAHAGLFSTAADLSRFAQMMLNGGTLGGARIVRPQTIADFTRVQDLAISHRALGWETPNGTNSAGRVLRCPAFGHTGFTGTSFWVDPARDLFVIILTNRVNPSRANSRIGPVRTTIADLAATRAGRGGPAARGCP</sequence>
<dbReference type="Gene3D" id="3.40.710.10">
    <property type="entry name" value="DD-peptidase/beta-lactamase superfamily"/>
    <property type="match status" value="1"/>
</dbReference>
<feature type="signal peptide" evidence="6">
    <location>
        <begin position="1"/>
        <end position="23"/>
    </location>
</feature>
<dbReference type="PANTHER" id="PTHR30480">
    <property type="entry name" value="BETA-HEXOSAMINIDASE-RELATED"/>
    <property type="match status" value="1"/>
</dbReference>
<accession>A0AA49K0L2</accession>
<dbReference type="InterPro" id="IPR001764">
    <property type="entry name" value="Glyco_hydro_3_N"/>
</dbReference>
<dbReference type="PRINTS" id="PR00133">
    <property type="entry name" value="GLHYDRLASE3"/>
</dbReference>
<comment type="similarity">
    <text evidence="2">Belongs to the glycosyl hydrolase 3 family.</text>
</comment>
<comment type="catalytic activity">
    <reaction evidence="1">
        <text>Hydrolysis of terminal non-reducing N-acetyl-D-hexosamine residues in N-acetyl-beta-D-hexosaminides.</text>
        <dbReference type="EC" id="3.2.1.52"/>
    </reaction>
</comment>
<feature type="domain" description="Beta-lactamase-related" evidence="7">
    <location>
        <begin position="628"/>
        <end position="950"/>
    </location>
</feature>
<dbReference type="InterPro" id="IPR017853">
    <property type="entry name" value="GH"/>
</dbReference>
<dbReference type="InterPro" id="IPR036881">
    <property type="entry name" value="Glyco_hydro_3_C_sf"/>
</dbReference>
<dbReference type="Pfam" id="PF00144">
    <property type="entry name" value="Beta-lactamase"/>
    <property type="match status" value="1"/>
</dbReference>
<evidence type="ECO:0000256" key="4">
    <source>
        <dbReference type="ARBA" id="ARBA00022801"/>
    </source>
</evidence>
<dbReference type="InterPro" id="IPR001466">
    <property type="entry name" value="Beta-lactam-related"/>
</dbReference>
<dbReference type="RefSeq" id="WP_367885453.1">
    <property type="nucleotide sequence ID" value="NZ_CP130612.1"/>
</dbReference>
<evidence type="ECO:0000256" key="1">
    <source>
        <dbReference type="ARBA" id="ARBA00001231"/>
    </source>
</evidence>
<keyword evidence="6" id="KW-0732">Signal</keyword>
<dbReference type="SUPFAM" id="SSF51445">
    <property type="entry name" value="(Trans)glycosidases"/>
    <property type="match status" value="1"/>
</dbReference>
<dbReference type="GO" id="GO:0009254">
    <property type="term" value="P:peptidoglycan turnover"/>
    <property type="evidence" value="ECO:0007669"/>
    <property type="project" value="TreeGrafter"/>
</dbReference>
<evidence type="ECO:0000313" key="10">
    <source>
        <dbReference type="EMBL" id="WKW15481.1"/>
    </source>
</evidence>